<dbReference type="InterPro" id="IPR001789">
    <property type="entry name" value="Sig_transdc_resp-reg_receiver"/>
</dbReference>
<feature type="domain" description="PAS" evidence="20">
    <location>
        <begin position="535"/>
        <end position="565"/>
    </location>
</feature>
<dbReference type="InterPro" id="IPR001610">
    <property type="entry name" value="PAC"/>
</dbReference>
<keyword evidence="8 16" id="KW-0812">Transmembrane</keyword>
<feature type="domain" description="Histidine kinase" evidence="18">
    <location>
        <begin position="664"/>
        <end position="880"/>
    </location>
</feature>
<keyword evidence="4" id="KW-1003">Cell membrane</keyword>
<evidence type="ECO:0000256" key="8">
    <source>
        <dbReference type="ARBA" id="ARBA00022692"/>
    </source>
</evidence>
<dbReference type="Gene3D" id="3.40.50.2300">
    <property type="match status" value="1"/>
</dbReference>
<dbReference type="PANTHER" id="PTHR43047:SF64">
    <property type="entry name" value="HISTIDINE KINASE CONTAINING CHEY-HOMOLOGOUS RECEIVER DOMAIN AND PAS DOMAIN-RELATED"/>
    <property type="match status" value="1"/>
</dbReference>
<dbReference type="Pfam" id="PF02518">
    <property type="entry name" value="HATPase_c"/>
    <property type="match status" value="1"/>
</dbReference>
<keyword evidence="7" id="KW-0808">Transferase</keyword>
<dbReference type="PROSITE" id="PS50112">
    <property type="entry name" value="PAS"/>
    <property type="match status" value="3"/>
</dbReference>
<dbReference type="CDD" id="cd16922">
    <property type="entry name" value="HATPase_EvgS-ArcB-TorS-like"/>
    <property type="match status" value="1"/>
</dbReference>
<gene>
    <name evidence="24" type="ORF">OIN59_02020</name>
</gene>
<dbReference type="InterPro" id="IPR005330">
    <property type="entry name" value="MHYT_dom"/>
</dbReference>
<evidence type="ECO:0000259" key="20">
    <source>
        <dbReference type="PROSITE" id="PS50112"/>
    </source>
</evidence>
<evidence type="ECO:0000256" key="3">
    <source>
        <dbReference type="ARBA" id="ARBA00012438"/>
    </source>
</evidence>
<dbReference type="PROSITE" id="PS50924">
    <property type="entry name" value="MHYT"/>
    <property type="match status" value="1"/>
</dbReference>
<dbReference type="Pfam" id="PF00072">
    <property type="entry name" value="Response_reg"/>
    <property type="match status" value="1"/>
</dbReference>
<dbReference type="Pfam" id="PF08447">
    <property type="entry name" value="PAS_3"/>
    <property type="match status" value="2"/>
</dbReference>
<keyword evidence="9" id="KW-0418">Kinase</keyword>
<dbReference type="SMART" id="SM00388">
    <property type="entry name" value="HisKA"/>
    <property type="match status" value="1"/>
</dbReference>
<evidence type="ECO:0000256" key="2">
    <source>
        <dbReference type="ARBA" id="ARBA00004429"/>
    </source>
</evidence>
<evidence type="ECO:0000256" key="14">
    <source>
        <dbReference type="PROSITE-ProRule" id="PRU00110"/>
    </source>
</evidence>
<dbReference type="Gene3D" id="3.30.450.20">
    <property type="entry name" value="PAS domain"/>
    <property type="match status" value="3"/>
</dbReference>
<dbReference type="PROSITE" id="PS50110">
    <property type="entry name" value="RESPONSE_REGULATORY"/>
    <property type="match status" value="1"/>
</dbReference>
<evidence type="ECO:0000256" key="12">
    <source>
        <dbReference type="ARBA" id="ARBA00023012"/>
    </source>
</evidence>
<accession>A0ABT5RR59</accession>
<dbReference type="SMART" id="SM00448">
    <property type="entry name" value="REC"/>
    <property type="match status" value="1"/>
</dbReference>
<dbReference type="InterPro" id="IPR003594">
    <property type="entry name" value="HATPase_dom"/>
</dbReference>
<evidence type="ECO:0000256" key="5">
    <source>
        <dbReference type="ARBA" id="ARBA00022519"/>
    </source>
</evidence>
<dbReference type="InterPro" id="IPR036890">
    <property type="entry name" value="HATPase_C_sf"/>
</dbReference>
<proteinExistence type="predicted"/>
<dbReference type="Gene3D" id="1.10.287.130">
    <property type="match status" value="1"/>
</dbReference>
<dbReference type="PROSITE" id="PS50894">
    <property type="entry name" value="HPT"/>
    <property type="match status" value="1"/>
</dbReference>
<dbReference type="SUPFAM" id="SSF55785">
    <property type="entry name" value="PYP-like sensor domain (PAS domain)"/>
    <property type="match status" value="3"/>
</dbReference>
<keyword evidence="25" id="KW-1185">Reference proteome</keyword>
<evidence type="ECO:0000256" key="10">
    <source>
        <dbReference type="ARBA" id="ARBA00022840"/>
    </source>
</evidence>
<organism evidence="24 25">
    <name type="scientific">Acidovorax benzenivorans</name>
    <dbReference type="NCBI Taxonomy" id="2987520"/>
    <lineage>
        <taxon>Bacteria</taxon>
        <taxon>Pseudomonadati</taxon>
        <taxon>Pseudomonadota</taxon>
        <taxon>Betaproteobacteria</taxon>
        <taxon>Burkholderiales</taxon>
        <taxon>Comamonadaceae</taxon>
        <taxon>Acidovorax</taxon>
    </lineage>
</organism>
<dbReference type="SUPFAM" id="SSF47384">
    <property type="entry name" value="Homodimeric domain of signal transducing histidine kinase"/>
    <property type="match status" value="1"/>
</dbReference>
<comment type="subcellular location">
    <subcellularLocation>
        <location evidence="2">Cell inner membrane</location>
        <topology evidence="2">Multi-pass membrane protein</topology>
    </subcellularLocation>
</comment>
<feature type="modified residue" description="Phosphohistidine" evidence="14">
    <location>
        <position position="1103"/>
    </location>
</feature>
<dbReference type="Pfam" id="PF00989">
    <property type="entry name" value="PAS"/>
    <property type="match status" value="1"/>
</dbReference>
<feature type="transmembrane region" description="Helical" evidence="16">
    <location>
        <begin position="121"/>
        <end position="143"/>
    </location>
</feature>
<dbReference type="PRINTS" id="PR00344">
    <property type="entry name" value="BCTRLSENSOR"/>
</dbReference>
<feature type="domain" description="PAC" evidence="21">
    <location>
        <begin position="344"/>
        <end position="394"/>
    </location>
</feature>
<dbReference type="InterPro" id="IPR011006">
    <property type="entry name" value="CheY-like_superfamily"/>
</dbReference>
<dbReference type="Gene3D" id="1.20.120.160">
    <property type="entry name" value="HPT domain"/>
    <property type="match status" value="1"/>
</dbReference>
<dbReference type="CDD" id="cd00088">
    <property type="entry name" value="HPT"/>
    <property type="match status" value="1"/>
</dbReference>
<keyword evidence="10" id="KW-0067">ATP-binding</keyword>
<dbReference type="RefSeq" id="WP_274106626.1">
    <property type="nucleotide sequence ID" value="NZ_JAPCKI010000001.1"/>
</dbReference>
<dbReference type="PROSITE" id="PS50113">
    <property type="entry name" value="PAC"/>
    <property type="match status" value="3"/>
</dbReference>
<dbReference type="Pfam" id="PF03707">
    <property type="entry name" value="MHYT"/>
    <property type="match status" value="3"/>
</dbReference>
<feature type="domain" description="Response regulatory" evidence="19">
    <location>
        <begin position="900"/>
        <end position="1019"/>
    </location>
</feature>
<dbReference type="SUPFAM" id="SSF55874">
    <property type="entry name" value="ATPase domain of HSP90 chaperone/DNA topoisomerase II/histidine kinase"/>
    <property type="match status" value="1"/>
</dbReference>
<comment type="catalytic activity">
    <reaction evidence="1">
        <text>ATP + protein L-histidine = ADP + protein N-phospho-L-histidine.</text>
        <dbReference type="EC" id="2.7.13.3"/>
    </reaction>
</comment>
<evidence type="ECO:0000256" key="7">
    <source>
        <dbReference type="ARBA" id="ARBA00022679"/>
    </source>
</evidence>
<feature type="domain" description="MHYT" evidence="23">
    <location>
        <begin position="20"/>
        <end position="215"/>
    </location>
</feature>
<feature type="transmembrane region" description="Helical" evidence="16">
    <location>
        <begin position="23"/>
        <end position="40"/>
    </location>
</feature>
<feature type="domain" description="PAC" evidence="21">
    <location>
        <begin position="594"/>
        <end position="646"/>
    </location>
</feature>
<dbReference type="PROSITE" id="PS50109">
    <property type="entry name" value="HIS_KIN"/>
    <property type="match status" value="1"/>
</dbReference>
<evidence type="ECO:0000256" key="17">
    <source>
        <dbReference type="SAM" id="MobiDB-lite"/>
    </source>
</evidence>
<feature type="domain" description="PAS" evidence="20">
    <location>
        <begin position="395"/>
        <end position="469"/>
    </location>
</feature>
<dbReference type="InterPro" id="IPR008207">
    <property type="entry name" value="Sig_transdc_His_kin_Hpt_dom"/>
</dbReference>
<evidence type="ECO:0000256" key="15">
    <source>
        <dbReference type="PROSITE-ProRule" id="PRU00169"/>
    </source>
</evidence>
<evidence type="ECO:0000256" key="4">
    <source>
        <dbReference type="ARBA" id="ARBA00022475"/>
    </source>
</evidence>
<dbReference type="Pfam" id="PF00512">
    <property type="entry name" value="HisKA"/>
    <property type="match status" value="1"/>
</dbReference>
<dbReference type="EMBL" id="JAPCKI010000001">
    <property type="protein sequence ID" value="MDD2176188.1"/>
    <property type="molecule type" value="Genomic_DNA"/>
</dbReference>
<dbReference type="InterPro" id="IPR003661">
    <property type="entry name" value="HisK_dim/P_dom"/>
</dbReference>
<dbReference type="InterPro" id="IPR000700">
    <property type="entry name" value="PAS-assoc_C"/>
</dbReference>
<dbReference type="InterPro" id="IPR013655">
    <property type="entry name" value="PAS_fold_3"/>
</dbReference>
<keyword evidence="6 15" id="KW-0597">Phosphoprotein</keyword>
<feature type="transmembrane region" description="Helical" evidence="16">
    <location>
        <begin position="61"/>
        <end position="83"/>
    </location>
</feature>
<dbReference type="Proteomes" id="UP001148932">
    <property type="component" value="Unassembled WGS sequence"/>
</dbReference>
<feature type="region of interest" description="Disordered" evidence="17">
    <location>
        <begin position="1164"/>
        <end position="1187"/>
    </location>
</feature>
<feature type="transmembrane region" description="Helical" evidence="16">
    <location>
        <begin position="155"/>
        <end position="176"/>
    </location>
</feature>
<feature type="transmembrane region" description="Helical" evidence="16">
    <location>
        <begin position="232"/>
        <end position="254"/>
    </location>
</feature>
<evidence type="ECO:0000256" key="13">
    <source>
        <dbReference type="ARBA" id="ARBA00023136"/>
    </source>
</evidence>
<dbReference type="CDD" id="cd17546">
    <property type="entry name" value="REC_hyHK_CKI1_RcsC-like"/>
    <property type="match status" value="1"/>
</dbReference>
<keyword evidence="10" id="KW-0547">Nucleotide-binding</keyword>
<evidence type="ECO:0000259" key="22">
    <source>
        <dbReference type="PROSITE" id="PS50894"/>
    </source>
</evidence>
<dbReference type="EC" id="2.7.13.3" evidence="3"/>
<dbReference type="InterPro" id="IPR004358">
    <property type="entry name" value="Sig_transdc_His_kin-like_C"/>
</dbReference>
<reference evidence="24" key="1">
    <citation type="submission" date="2022-10" db="EMBL/GenBank/DDBJ databases">
        <title>Description of microaerobic benzene degrading bacteria.</title>
        <authorList>
            <person name="Bedics A."/>
            <person name="Tancsics A."/>
            <person name="Banerjee S."/>
        </authorList>
    </citation>
    <scope>NUCLEOTIDE SEQUENCE</scope>
    <source>
        <strain evidence="24">D2M1</strain>
    </source>
</reference>
<dbReference type="InterPro" id="IPR036641">
    <property type="entry name" value="HPT_dom_sf"/>
</dbReference>
<evidence type="ECO:0000256" key="6">
    <source>
        <dbReference type="ARBA" id="ARBA00022553"/>
    </source>
</evidence>
<dbReference type="InterPro" id="IPR036097">
    <property type="entry name" value="HisK_dim/P_sf"/>
</dbReference>
<evidence type="ECO:0000313" key="24">
    <source>
        <dbReference type="EMBL" id="MDD2176188.1"/>
    </source>
</evidence>
<feature type="transmembrane region" description="Helical" evidence="16">
    <location>
        <begin position="188"/>
        <end position="212"/>
    </location>
</feature>
<dbReference type="SUPFAM" id="SSF47226">
    <property type="entry name" value="Histidine-containing phosphotransfer domain, HPT domain"/>
    <property type="match status" value="1"/>
</dbReference>
<dbReference type="SMART" id="SM00091">
    <property type="entry name" value="PAS"/>
    <property type="match status" value="3"/>
</dbReference>
<dbReference type="PANTHER" id="PTHR43047">
    <property type="entry name" value="TWO-COMPONENT HISTIDINE PROTEIN KINASE"/>
    <property type="match status" value="1"/>
</dbReference>
<evidence type="ECO:0000259" key="19">
    <source>
        <dbReference type="PROSITE" id="PS50110"/>
    </source>
</evidence>
<feature type="transmembrane region" description="Helical" evidence="16">
    <location>
        <begin position="89"/>
        <end position="109"/>
    </location>
</feature>
<evidence type="ECO:0000256" key="9">
    <source>
        <dbReference type="ARBA" id="ARBA00022777"/>
    </source>
</evidence>
<dbReference type="InterPro" id="IPR005467">
    <property type="entry name" value="His_kinase_dom"/>
</dbReference>
<dbReference type="SMART" id="SM00387">
    <property type="entry name" value="HATPase_c"/>
    <property type="match status" value="1"/>
</dbReference>
<keyword evidence="11 16" id="KW-1133">Transmembrane helix</keyword>
<evidence type="ECO:0000259" key="23">
    <source>
        <dbReference type="PROSITE" id="PS50924"/>
    </source>
</evidence>
<dbReference type="CDD" id="cd00130">
    <property type="entry name" value="PAS"/>
    <property type="match status" value="3"/>
</dbReference>
<keyword evidence="5" id="KW-0997">Cell inner membrane</keyword>
<feature type="modified residue" description="4-aspartylphosphate" evidence="15">
    <location>
        <position position="949"/>
    </location>
</feature>
<evidence type="ECO:0000259" key="18">
    <source>
        <dbReference type="PROSITE" id="PS50109"/>
    </source>
</evidence>
<feature type="domain" description="PAC" evidence="21">
    <location>
        <begin position="472"/>
        <end position="524"/>
    </location>
</feature>
<dbReference type="InterPro" id="IPR000014">
    <property type="entry name" value="PAS"/>
</dbReference>
<feature type="domain" description="PAS" evidence="20">
    <location>
        <begin position="266"/>
        <end position="336"/>
    </location>
</feature>
<dbReference type="Pfam" id="PF01627">
    <property type="entry name" value="Hpt"/>
    <property type="match status" value="1"/>
</dbReference>
<dbReference type="Gene3D" id="3.30.565.10">
    <property type="entry name" value="Histidine kinase-like ATPase, C-terminal domain"/>
    <property type="match status" value="1"/>
</dbReference>
<evidence type="ECO:0000256" key="1">
    <source>
        <dbReference type="ARBA" id="ARBA00000085"/>
    </source>
</evidence>
<keyword evidence="12" id="KW-0902">Two-component regulatory system</keyword>
<protein>
    <recommendedName>
        <fullName evidence="3">histidine kinase</fullName>
        <ecNumber evidence="3">2.7.13.3</ecNumber>
    </recommendedName>
</protein>
<dbReference type="SMART" id="SM00086">
    <property type="entry name" value="PAC"/>
    <property type="match status" value="3"/>
</dbReference>
<keyword evidence="13 16" id="KW-0472">Membrane</keyword>
<evidence type="ECO:0000259" key="21">
    <source>
        <dbReference type="PROSITE" id="PS50113"/>
    </source>
</evidence>
<dbReference type="InterPro" id="IPR035965">
    <property type="entry name" value="PAS-like_dom_sf"/>
</dbReference>
<comment type="caution">
    <text evidence="24">The sequence shown here is derived from an EMBL/GenBank/DDBJ whole genome shotgun (WGS) entry which is preliminary data.</text>
</comment>
<sequence length="1250" mass="136866">MLDLFFLSDAQPYPLLWAQHDPWLVALSVGMAVLASELALQMAGLARRADTLLMRQMARGSGAMALGGGIWSMHFIGMLAFTVCGRGQFDAWTTALSMLPSVGASWVALGLLMRREISRTTLVAGGVCVGAGIGAMHYIGMAASQWASVMRYDPWGFAASVLVAVLLAIVALWVRFGLERVVRWRARWLNLVAGMVMGLAIAGMHYTGMAALRFTDVPEELELLAAAEGTSLALAVAAVALGIGMLVIAINAGLRYRQMYMQMQQSESRLRAIAETAVDGMVMIDARGRVQSFNAAAERILGWRPDEVVGQNVSMLMLEPDRSRHDEYLQRYLAGQGGNVVGANSREVLALRPDGSTVPIRISVGRVPLAGDPVFVGFISDLTQRRAMEQELQASEQRLRSLIGNIPGVTFRCRYDANWTMLFISDAVTALTGWLPQDFLEGRINFTQLTLPQEVDRLWAEVSAAIQEQRPYHVEFGLWDRDGRLRWVSESGRPVVGDDGQVQWIDGVIMDMTVFRERNAEFESTVRAINRALAVVEFDMQGHVLDANANFRELMGYRLDEIAGQHHRMFCEPAYVKTEAYTQFWEQLRSGQLVGGEYLRLGKDGRRIWIHATYNPIFDALGQPFKVVKFATDLTQRRAMEQELRAAKDRAEQAAAARSTFLANMSHEIRTPMNAIIGFTEALLDTPMDAQQRRHLGTVQHAARSMLRLLNDILDTAKLEKGAVELEIADFSLQEVCDQILASLRIHAGKKGLALQCVTAERVPPYLQGDALRLQQVLLNLLGNALKFTDHGHVLLRLDYLDGTLVMEVEDTGIGIAAQHLERIFDPFAQADASTTRQFGGTGLGTTISRQLVELMGGSISVRSTLGVGTTFTVCVPLPVGQATAAVAAVSQAVQLPPLRMLVVDDVPANIELLQIHLDRGRHQVTVARDGESAVAAYVGGRFDVVLMDLQMPGMDGLEATRRIRAFEQAQRRKPVPVIALSASVLEQDRRNARAAGMDGFASKPLEPARLFREIARVLHLQPDAQTSGWSNLQAPMRSPDMAPAPHATAPAVDWERGTRLWGQRALLRDAVARLLADHASTPATLQALVAQPDMDAARALAHRLRGAAGNLALGPLQTLAQRIEEAAHSLDRTALQPLVAALPTALQAVQQALALEAEAAAAPAPGVGQHPPLNPDQRRQARAAAQALQQALAQSELAQPPLDVLVQLLPADATERLQEAIDRFDFDQAVVQLQQLRTHWLDEPLENPA</sequence>
<name>A0ABT5RR59_9BURK</name>
<evidence type="ECO:0000256" key="11">
    <source>
        <dbReference type="ARBA" id="ARBA00022989"/>
    </source>
</evidence>
<dbReference type="SUPFAM" id="SSF52172">
    <property type="entry name" value="CheY-like"/>
    <property type="match status" value="1"/>
</dbReference>
<evidence type="ECO:0000256" key="16">
    <source>
        <dbReference type="PROSITE-ProRule" id="PRU00244"/>
    </source>
</evidence>
<evidence type="ECO:0000313" key="25">
    <source>
        <dbReference type="Proteomes" id="UP001148932"/>
    </source>
</evidence>
<dbReference type="CDD" id="cd00082">
    <property type="entry name" value="HisKA"/>
    <property type="match status" value="1"/>
</dbReference>
<dbReference type="NCBIfam" id="TIGR00229">
    <property type="entry name" value="sensory_box"/>
    <property type="match status" value="3"/>
</dbReference>
<feature type="domain" description="HPt" evidence="22">
    <location>
        <begin position="1064"/>
        <end position="1164"/>
    </location>
</feature>
<dbReference type="InterPro" id="IPR013767">
    <property type="entry name" value="PAS_fold"/>
</dbReference>